<evidence type="ECO:0000259" key="8">
    <source>
        <dbReference type="Pfam" id="PF00171"/>
    </source>
</evidence>
<feature type="domain" description="Aldehyde dehydrogenase" evidence="8">
    <location>
        <begin position="22"/>
        <end position="428"/>
    </location>
</feature>
<evidence type="ECO:0000256" key="5">
    <source>
        <dbReference type="PIRSR" id="PIRSR036492-1"/>
    </source>
</evidence>
<dbReference type="PANTHER" id="PTHR43570">
    <property type="entry name" value="ALDEHYDE DEHYDROGENASE"/>
    <property type="match status" value="1"/>
</dbReference>
<gene>
    <name evidence="9" type="ORF">ERL59_18065</name>
</gene>
<dbReference type="InterPro" id="IPR016160">
    <property type="entry name" value="Ald_DH_CS_CYS"/>
</dbReference>
<feature type="active site" evidence="5 6">
    <location>
        <position position="210"/>
    </location>
</feature>
<dbReference type="OrthoDB" id="9762913at2"/>
<proteinExistence type="inferred from homology"/>
<dbReference type="AlphaFoldDB" id="A0A6N9Q7S7"/>
<keyword evidence="10" id="KW-1185">Reference proteome</keyword>
<dbReference type="PANTHER" id="PTHR43570:SF16">
    <property type="entry name" value="ALDEHYDE DEHYDROGENASE TYPE III, ISOFORM Q"/>
    <property type="match status" value="1"/>
</dbReference>
<keyword evidence="2 4" id="KW-0560">Oxidoreductase</keyword>
<evidence type="ECO:0000256" key="6">
    <source>
        <dbReference type="PROSITE-ProRule" id="PRU10007"/>
    </source>
</evidence>
<comment type="caution">
    <text evidence="9">The sequence shown here is derived from an EMBL/GenBank/DDBJ whole genome shotgun (WGS) entry which is preliminary data.</text>
</comment>
<organism evidence="9 10">
    <name type="scientific">Chengkuizengella marina</name>
    <dbReference type="NCBI Taxonomy" id="2507566"/>
    <lineage>
        <taxon>Bacteria</taxon>
        <taxon>Bacillati</taxon>
        <taxon>Bacillota</taxon>
        <taxon>Bacilli</taxon>
        <taxon>Bacillales</taxon>
        <taxon>Paenibacillaceae</taxon>
        <taxon>Chengkuizengella</taxon>
    </lineage>
</organism>
<dbReference type="InterPro" id="IPR016161">
    <property type="entry name" value="Ald_DH/histidinol_DH"/>
</dbReference>
<evidence type="ECO:0000256" key="2">
    <source>
        <dbReference type="ARBA" id="ARBA00023002"/>
    </source>
</evidence>
<reference evidence="9 10" key="1">
    <citation type="submission" date="2019-01" db="EMBL/GenBank/DDBJ databases">
        <title>Chengkuizengella sp. nov., isolated from deep-sea sediment of East Pacific Ocean.</title>
        <authorList>
            <person name="Yang J."/>
            <person name="Lai Q."/>
            <person name="Shao Z."/>
        </authorList>
    </citation>
    <scope>NUCLEOTIDE SEQUENCE [LARGE SCALE GENOMIC DNA]</scope>
    <source>
        <strain evidence="9 10">YPA3-1-1</strain>
    </source>
</reference>
<dbReference type="InterPro" id="IPR029510">
    <property type="entry name" value="Ald_DH_CS_GLU"/>
</dbReference>
<dbReference type="RefSeq" id="WP_160647670.1">
    <property type="nucleotide sequence ID" value="NZ_SIJB01000043.1"/>
</dbReference>
<dbReference type="EMBL" id="SIJB01000043">
    <property type="protein sequence ID" value="NBI30859.1"/>
    <property type="molecule type" value="Genomic_DNA"/>
</dbReference>
<comment type="similarity">
    <text evidence="1 4 7">Belongs to the aldehyde dehydrogenase family.</text>
</comment>
<name>A0A6N9Q7S7_9BACL</name>
<evidence type="ECO:0000256" key="7">
    <source>
        <dbReference type="RuleBase" id="RU003345"/>
    </source>
</evidence>
<dbReference type="PIRSF" id="PIRSF036492">
    <property type="entry name" value="ALDH"/>
    <property type="match status" value="1"/>
</dbReference>
<dbReference type="PROSITE" id="PS00070">
    <property type="entry name" value="ALDEHYDE_DEHYDR_CYS"/>
    <property type="match status" value="1"/>
</dbReference>
<dbReference type="Pfam" id="PF00171">
    <property type="entry name" value="Aldedh"/>
    <property type="match status" value="1"/>
</dbReference>
<dbReference type="InterPro" id="IPR012394">
    <property type="entry name" value="Aldehyde_DH_NAD(P)"/>
</dbReference>
<dbReference type="Gene3D" id="3.40.309.10">
    <property type="entry name" value="Aldehyde Dehydrogenase, Chain A, domain 2"/>
    <property type="match status" value="1"/>
</dbReference>
<evidence type="ECO:0000256" key="1">
    <source>
        <dbReference type="ARBA" id="ARBA00009986"/>
    </source>
</evidence>
<keyword evidence="3" id="KW-0520">NAD</keyword>
<evidence type="ECO:0000256" key="3">
    <source>
        <dbReference type="ARBA" id="ARBA00023027"/>
    </source>
</evidence>
<dbReference type="GO" id="GO:0005737">
    <property type="term" value="C:cytoplasm"/>
    <property type="evidence" value="ECO:0007669"/>
    <property type="project" value="TreeGrafter"/>
</dbReference>
<dbReference type="InterPro" id="IPR015590">
    <property type="entry name" value="Aldehyde_DH_dom"/>
</dbReference>
<sequence>MSEMSQLVKKQKQFYFSGATKDVNFRLNALNKLKNAILENESNINVALKEDLNKSVTDTYLSEIGFVLQEVSDITKGLHSWIKPKRVKTPISHLGSSSYRLPEPYGVTLTIAPWNYPFQLAVAPILGAIAAGNTVILKPSELTPKVSHLLKELISSTFEENYIAVVEGGVETSTQLLKEPFDYIFFTGSVPVGKIVMEAASKNLTPITLELGGKSPVIVDETANLKLAAKRIVWGKFFNAGQTCVAPDYMLVHYSVKDELMIKMKETIKEFYTEEPLSNENYTHIVNDRHFNRLSNYLTDGKIVQGGKVNHDLHIIEPTIIDEINWDDPIMQDEIFGPLLPVMEYSNVDEIINMINDRAKPLALYIFSESKQTQDHIINNVSYGGGCINDTMYHIATPHLPFGGVGHSGVGAYHGKHSFETFSHYKSILKQTTLFDLPFRYPTMKNGLKYAKKIFK</sequence>
<evidence type="ECO:0000256" key="4">
    <source>
        <dbReference type="PIRNR" id="PIRNR036492"/>
    </source>
</evidence>
<dbReference type="InterPro" id="IPR016162">
    <property type="entry name" value="Ald_DH_N"/>
</dbReference>
<dbReference type="PROSITE" id="PS00687">
    <property type="entry name" value="ALDEHYDE_DEHYDR_GLU"/>
    <property type="match status" value="1"/>
</dbReference>
<dbReference type="Gene3D" id="3.40.605.10">
    <property type="entry name" value="Aldehyde Dehydrogenase, Chain A, domain 1"/>
    <property type="match status" value="1"/>
</dbReference>
<evidence type="ECO:0000313" key="10">
    <source>
        <dbReference type="Proteomes" id="UP000448943"/>
    </source>
</evidence>
<dbReference type="FunFam" id="3.40.605.10:FF:000004">
    <property type="entry name" value="Aldehyde dehydrogenase"/>
    <property type="match status" value="1"/>
</dbReference>
<protein>
    <recommendedName>
        <fullName evidence="4">Aldehyde dehydrogenase</fullName>
    </recommendedName>
</protein>
<accession>A0A6N9Q7S7</accession>
<dbReference type="Proteomes" id="UP000448943">
    <property type="component" value="Unassembled WGS sequence"/>
</dbReference>
<evidence type="ECO:0000313" key="9">
    <source>
        <dbReference type="EMBL" id="NBI30859.1"/>
    </source>
</evidence>
<dbReference type="InterPro" id="IPR016163">
    <property type="entry name" value="Ald_DH_C"/>
</dbReference>
<dbReference type="GO" id="GO:0004029">
    <property type="term" value="F:aldehyde dehydrogenase (NAD+) activity"/>
    <property type="evidence" value="ECO:0007669"/>
    <property type="project" value="TreeGrafter"/>
</dbReference>
<feature type="active site" evidence="5">
    <location>
        <position position="244"/>
    </location>
</feature>
<dbReference type="SUPFAM" id="SSF53720">
    <property type="entry name" value="ALDH-like"/>
    <property type="match status" value="1"/>
</dbReference>
<dbReference type="FunFam" id="3.40.309.10:FF:000003">
    <property type="entry name" value="Aldehyde dehydrogenase"/>
    <property type="match status" value="1"/>
</dbReference>
<dbReference type="GO" id="GO:0006081">
    <property type="term" value="P:aldehyde metabolic process"/>
    <property type="evidence" value="ECO:0007669"/>
    <property type="project" value="InterPro"/>
</dbReference>
<dbReference type="CDD" id="cd07136">
    <property type="entry name" value="ALDH_YwdH-P39616"/>
    <property type="match status" value="1"/>
</dbReference>